<dbReference type="Pfam" id="PF06995">
    <property type="entry name" value="Phage_P2_GpU"/>
    <property type="match status" value="1"/>
</dbReference>
<evidence type="ECO:0000313" key="2">
    <source>
        <dbReference type="Proteomes" id="UP000478183"/>
    </source>
</evidence>
<dbReference type="PIRSF" id="PIRSF029208">
    <property type="entry name" value="Phage_tail_GPU"/>
    <property type="match status" value="1"/>
</dbReference>
<dbReference type="RefSeq" id="WP_155096121.1">
    <property type="nucleotide sequence ID" value="NZ_WMIE01000008.1"/>
</dbReference>
<dbReference type="EMBL" id="WMIE01000008">
    <property type="protein sequence ID" value="MTH78761.1"/>
    <property type="molecule type" value="Genomic_DNA"/>
</dbReference>
<comment type="caution">
    <text evidence="1">The sequence shown here is derived from an EMBL/GenBank/DDBJ whole genome shotgun (WGS) entry which is preliminary data.</text>
</comment>
<protein>
    <submittedName>
        <fullName evidence="1">Phage tail protein</fullName>
    </submittedName>
</protein>
<gene>
    <name evidence="1" type="ORF">GL286_13595</name>
</gene>
<organism evidence="1 2">
    <name type="scientific">Paracoccus aestuariivivens</name>
    <dbReference type="NCBI Taxonomy" id="1820333"/>
    <lineage>
        <taxon>Bacteria</taxon>
        <taxon>Pseudomonadati</taxon>
        <taxon>Pseudomonadota</taxon>
        <taxon>Alphaproteobacteria</taxon>
        <taxon>Rhodobacterales</taxon>
        <taxon>Paracoccaceae</taxon>
        <taxon>Paracoccus</taxon>
    </lineage>
</organism>
<dbReference type="Proteomes" id="UP000478183">
    <property type="component" value="Unassembled WGS sequence"/>
</dbReference>
<dbReference type="AlphaFoldDB" id="A0A6L6JFV3"/>
<keyword evidence="2" id="KW-1185">Reference proteome</keyword>
<dbReference type="InterPro" id="IPR009734">
    <property type="entry name" value="Myoviridae_GpU"/>
</dbReference>
<accession>A0A6L6JFV3</accession>
<sequence>MARVMMRLGIYKFSLDTAAYQELQRSASYRWARQERIGSNDALQFTGIGPETVDLRGVVFPLFRGGLDQVNKMRLQASIGLPLPMIDGLGKVWGLWVVEQISERQSVFMERGAAKRIEFDMRLSRYDGGLRALLPF</sequence>
<reference evidence="1 2" key="1">
    <citation type="submission" date="2019-11" db="EMBL/GenBank/DDBJ databases">
        <authorList>
            <person name="Dong K."/>
        </authorList>
    </citation>
    <scope>NUCLEOTIDE SEQUENCE [LARGE SCALE GENOMIC DNA]</scope>
    <source>
        <strain evidence="1 2">NBRC 111993</strain>
    </source>
</reference>
<dbReference type="InterPro" id="IPR016912">
    <property type="entry name" value="Phage_P2_GpU"/>
</dbReference>
<evidence type="ECO:0000313" key="1">
    <source>
        <dbReference type="EMBL" id="MTH78761.1"/>
    </source>
</evidence>
<proteinExistence type="predicted"/>
<dbReference type="OrthoDB" id="1550902at2"/>
<name>A0A6L6JFV3_9RHOB</name>